<dbReference type="InterPro" id="IPR050922">
    <property type="entry name" value="LytR/CpsA/Psr_CW_biosynth"/>
</dbReference>
<feature type="region of interest" description="Disordered" evidence="2">
    <location>
        <begin position="326"/>
        <end position="398"/>
    </location>
</feature>
<evidence type="ECO:0000256" key="2">
    <source>
        <dbReference type="SAM" id="MobiDB-lite"/>
    </source>
</evidence>
<evidence type="ECO:0000313" key="6">
    <source>
        <dbReference type="Proteomes" id="UP001596002"/>
    </source>
</evidence>
<feature type="transmembrane region" description="Helical" evidence="3">
    <location>
        <begin position="33"/>
        <end position="56"/>
    </location>
</feature>
<evidence type="ECO:0000313" key="5">
    <source>
        <dbReference type="EMBL" id="MFC4766495.1"/>
    </source>
</evidence>
<sequence length="435" mass="46957">MNFQPVNETENQSEQIESRVRTRKRRGRGFRRILLLLAAFVLGLFSYNLIAVMKFLDKANQNQFSKIGNSVAASEWDGQERVNVLMLGVDNRDKDSSPRSDSMMLVSIDPKTNTAALMSIMRDTYVTVPGHGKNKINQAFSIGGPSLAVKTVEDFLQIPVHYYVVTDFHGFEGIVDAIGGVDINVEIPMKHVDDGVYDINLKKGLQHLSGREALQYVRYRGDITADFARTDRQRKLVKAVLAEMKTPLTLVRFPSMLKEAESYVQTNMTATDLMRLSTDLLALDQSSMNAVQVPPNELLTETYNAIGESILQPDVKGVQKFVRETLGEDGKPANSKSALAAGAGAGAGSRGNGGQGVSSGANSGAGSGSGTASLRTGTVTSGVNVRQGPGTNNPILTSAGQGDQVAILGETGGWYKVELQNGTVGYIFGEYVQVR</sequence>
<dbReference type="InterPro" id="IPR003646">
    <property type="entry name" value="SH3-like_bac-type"/>
</dbReference>
<keyword evidence="6" id="KW-1185">Reference proteome</keyword>
<dbReference type="PANTHER" id="PTHR33392:SF6">
    <property type="entry name" value="POLYISOPRENYL-TEICHOIC ACID--PEPTIDOGLYCAN TEICHOIC ACID TRANSFERASE TAGU"/>
    <property type="match status" value="1"/>
</dbReference>
<comment type="similarity">
    <text evidence="1">Belongs to the LytR/CpsA/Psr (LCP) family.</text>
</comment>
<keyword evidence="3" id="KW-1133">Transmembrane helix</keyword>
<reference evidence="6" key="1">
    <citation type="journal article" date="2019" name="Int. J. Syst. Evol. Microbiol.">
        <title>The Global Catalogue of Microorganisms (GCM) 10K type strain sequencing project: providing services to taxonomists for standard genome sequencing and annotation.</title>
        <authorList>
            <consortium name="The Broad Institute Genomics Platform"/>
            <consortium name="The Broad Institute Genome Sequencing Center for Infectious Disease"/>
            <person name="Wu L."/>
            <person name="Ma J."/>
        </authorList>
    </citation>
    <scope>NUCLEOTIDE SEQUENCE [LARGE SCALE GENOMIC DNA]</scope>
    <source>
        <strain evidence="6">WYCCWR 12678</strain>
    </source>
</reference>
<comment type="caution">
    <text evidence="5">The sequence shown here is derived from an EMBL/GenBank/DDBJ whole genome shotgun (WGS) entry which is preliminary data.</text>
</comment>
<dbReference type="InterPro" id="IPR004474">
    <property type="entry name" value="LytR_CpsA_psr"/>
</dbReference>
<dbReference type="Pfam" id="PF08239">
    <property type="entry name" value="SH3_3"/>
    <property type="match status" value="1"/>
</dbReference>
<gene>
    <name evidence="5" type="ORF">ACFO8Q_03740</name>
</gene>
<organism evidence="5 6">
    <name type="scientific">Effusibacillus consociatus</name>
    <dbReference type="NCBI Taxonomy" id="1117041"/>
    <lineage>
        <taxon>Bacteria</taxon>
        <taxon>Bacillati</taxon>
        <taxon>Bacillota</taxon>
        <taxon>Bacilli</taxon>
        <taxon>Bacillales</taxon>
        <taxon>Alicyclobacillaceae</taxon>
        <taxon>Effusibacillus</taxon>
    </lineage>
</organism>
<dbReference type="NCBIfam" id="TIGR00350">
    <property type="entry name" value="lytR_cpsA_psr"/>
    <property type="match status" value="1"/>
</dbReference>
<dbReference type="RefSeq" id="WP_380024385.1">
    <property type="nucleotide sequence ID" value="NZ_JBHSHC010000022.1"/>
</dbReference>
<evidence type="ECO:0000256" key="3">
    <source>
        <dbReference type="SAM" id="Phobius"/>
    </source>
</evidence>
<feature type="region of interest" description="Disordered" evidence="2">
    <location>
        <begin position="1"/>
        <end position="22"/>
    </location>
</feature>
<name>A0ABV9PXF9_9BACL</name>
<feature type="domain" description="SH3b" evidence="4">
    <location>
        <begin position="369"/>
        <end position="435"/>
    </location>
</feature>
<feature type="compositionally biased region" description="Polar residues" evidence="2">
    <location>
        <begin position="1"/>
        <end position="15"/>
    </location>
</feature>
<dbReference type="Gene3D" id="2.30.30.40">
    <property type="entry name" value="SH3 Domains"/>
    <property type="match status" value="1"/>
</dbReference>
<dbReference type="PROSITE" id="PS51781">
    <property type="entry name" value="SH3B"/>
    <property type="match status" value="1"/>
</dbReference>
<keyword evidence="3" id="KW-0472">Membrane</keyword>
<protein>
    <submittedName>
        <fullName evidence="5">LCP family protein</fullName>
    </submittedName>
</protein>
<proteinExistence type="inferred from homology"/>
<evidence type="ECO:0000259" key="4">
    <source>
        <dbReference type="PROSITE" id="PS51781"/>
    </source>
</evidence>
<feature type="compositionally biased region" description="Polar residues" evidence="2">
    <location>
        <begin position="374"/>
        <end position="398"/>
    </location>
</feature>
<feature type="compositionally biased region" description="Gly residues" evidence="2">
    <location>
        <begin position="343"/>
        <end position="369"/>
    </location>
</feature>
<dbReference type="PANTHER" id="PTHR33392">
    <property type="entry name" value="POLYISOPRENYL-TEICHOIC ACID--PEPTIDOGLYCAN TEICHOIC ACID TRANSFERASE TAGU"/>
    <property type="match status" value="1"/>
</dbReference>
<dbReference type="EMBL" id="JBHSHC010000022">
    <property type="protein sequence ID" value="MFC4766495.1"/>
    <property type="molecule type" value="Genomic_DNA"/>
</dbReference>
<dbReference type="Proteomes" id="UP001596002">
    <property type="component" value="Unassembled WGS sequence"/>
</dbReference>
<dbReference type="SMART" id="SM00287">
    <property type="entry name" value="SH3b"/>
    <property type="match status" value="1"/>
</dbReference>
<evidence type="ECO:0000256" key="1">
    <source>
        <dbReference type="ARBA" id="ARBA00006068"/>
    </source>
</evidence>
<dbReference type="Pfam" id="PF03816">
    <property type="entry name" value="LytR_cpsA_psr"/>
    <property type="match status" value="1"/>
</dbReference>
<accession>A0ABV9PXF9</accession>
<feature type="compositionally biased region" description="Low complexity" evidence="2">
    <location>
        <begin position="333"/>
        <end position="342"/>
    </location>
</feature>
<keyword evidence="3" id="KW-0812">Transmembrane</keyword>
<dbReference type="Gene3D" id="3.40.630.190">
    <property type="entry name" value="LCP protein"/>
    <property type="match status" value="1"/>
</dbReference>